<dbReference type="Gene3D" id="3.30.730.10">
    <property type="entry name" value="AP2/ERF domain"/>
    <property type="match status" value="1"/>
</dbReference>
<evidence type="ECO:0000256" key="5">
    <source>
        <dbReference type="ARBA" id="ARBA00023242"/>
    </source>
</evidence>
<comment type="subcellular location">
    <subcellularLocation>
        <location evidence="1">Nucleus</location>
    </subcellularLocation>
</comment>
<keyword evidence="4" id="KW-0804">Transcription</keyword>
<reference evidence="9" key="1">
    <citation type="submission" date="2020-09" db="EMBL/GenBank/DDBJ databases">
        <title>Genome-Enabled Discovery of Anthraquinone Biosynthesis in Senna tora.</title>
        <authorList>
            <person name="Kang S.-H."/>
            <person name="Pandey R.P."/>
            <person name="Lee C.-M."/>
            <person name="Sim J.-S."/>
            <person name="Jeong J.-T."/>
            <person name="Choi B.-S."/>
            <person name="Jung M."/>
            <person name="Ginzburg D."/>
            <person name="Zhao K."/>
            <person name="Won S.Y."/>
            <person name="Oh T.-J."/>
            <person name="Yu Y."/>
            <person name="Kim N.-H."/>
            <person name="Lee O.R."/>
            <person name="Lee T.-H."/>
            <person name="Bashyal P."/>
            <person name="Kim T.-S."/>
            <person name="Lee W.-H."/>
            <person name="Kawkins C."/>
            <person name="Kim C.-K."/>
            <person name="Kim J.S."/>
            <person name="Ahn B.O."/>
            <person name="Rhee S.Y."/>
            <person name="Sohng J.K."/>
        </authorList>
    </citation>
    <scope>NUCLEOTIDE SEQUENCE</scope>
    <source>
        <tissue evidence="9">Leaf</tissue>
    </source>
</reference>
<evidence type="ECO:0000256" key="3">
    <source>
        <dbReference type="ARBA" id="ARBA00023125"/>
    </source>
</evidence>
<feature type="chain" id="PRO_5032364151" evidence="7">
    <location>
        <begin position="23"/>
        <end position="297"/>
    </location>
</feature>
<evidence type="ECO:0000256" key="6">
    <source>
        <dbReference type="SAM" id="MobiDB-lite"/>
    </source>
</evidence>
<dbReference type="InterPro" id="IPR001471">
    <property type="entry name" value="AP2/ERF_dom"/>
</dbReference>
<dbReference type="GO" id="GO:0003677">
    <property type="term" value="F:DNA binding"/>
    <property type="evidence" value="ECO:0007669"/>
    <property type="project" value="UniProtKB-KW"/>
</dbReference>
<evidence type="ECO:0000256" key="4">
    <source>
        <dbReference type="ARBA" id="ARBA00023163"/>
    </source>
</evidence>
<dbReference type="OrthoDB" id="682005at2759"/>
<feature type="domain" description="AP2/ERF" evidence="8">
    <location>
        <begin position="203"/>
        <end position="260"/>
    </location>
</feature>
<keyword evidence="3" id="KW-0238">DNA-binding</keyword>
<keyword evidence="10" id="KW-1185">Reference proteome</keyword>
<organism evidence="9 10">
    <name type="scientific">Senna tora</name>
    <dbReference type="NCBI Taxonomy" id="362788"/>
    <lineage>
        <taxon>Eukaryota</taxon>
        <taxon>Viridiplantae</taxon>
        <taxon>Streptophyta</taxon>
        <taxon>Embryophyta</taxon>
        <taxon>Tracheophyta</taxon>
        <taxon>Spermatophyta</taxon>
        <taxon>Magnoliopsida</taxon>
        <taxon>eudicotyledons</taxon>
        <taxon>Gunneridae</taxon>
        <taxon>Pentapetalae</taxon>
        <taxon>rosids</taxon>
        <taxon>fabids</taxon>
        <taxon>Fabales</taxon>
        <taxon>Fabaceae</taxon>
        <taxon>Caesalpinioideae</taxon>
        <taxon>Cassia clade</taxon>
        <taxon>Senna</taxon>
    </lineage>
</organism>
<dbReference type="PROSITE" id="PS51032">
    <property type="entry name" value="AP2_ERF"/>
    <property type="match status" value="1"/>
</dbReference>
<evidence type="ECO:0000313" key="9">
    <source>
        <dbReference type="EMBL" id="KAF7816244.1"/>
    </source>
</evidence>
<feature type="region of interest" description="Disordered" evidence="6">
    <location>
        <begin position="142"/>
        <end position="164"/>
    </location>
</feature>
<dbReference type="FunFam" id="3.30.730.10:FF:000001">
    <property type="entry name" value="Ethylene-responsive transcription factor 2"/>
    <property type="match status" value="1"/>
</dbReference>
<comment type="caution">
    <text evidence="9">The sequence shown here is derived from an EMBL/GenBank/DDBJ whole genome shotgun (WGS) entry which is preliminary data.</text>
</comment>
<dbReference type="AlphaFoldDB" id="A0A834WGI2"/>
<sequence length="297" mass="32767">MKMLALDCLWWECGCFCCYASAFEVVFSLNSEVEWSCAINVISDSIMADKAHNGVAAVVADGSLNDMKEGVVEIPPSDPICKKRKNIEMRDPDNGCPTMELQQHNGCPTMELQQQNHATNPTEVRNTKPKTQQKLVRIIVTDPDATDTDSSPSEDQGKPIMSRGERQITQITINITSDSASSFQATPFQKSKKCINSNGGQKKFRGVRQRKWGRWAAEIRDPTRRKRLWLGTFDTAEEAATEYDKAALKLKGPNAITNFPHSGTMEEMPVPATARDSPSNDSFASFSALASPTSVLS</sequence>
<dbReference type="Proteomes" id="UP000634136">
    <property type="component" value="Unassembled WGS sequence"/>
</dbReference>
<evidence type="ECO:0000256" key="1">
    <source>
        <dbReference type="ARBA" id="ARBA00004123"/>
    </source>
</evidence>
<proteinExistence type="predicted"/>
<dbReference type="SUPFAM" id="SSF54171">
    <property type="entry name" value="DNA-binding domain"/>
    <property type="match status" value="1"/>
</dbReference>
<gene>
    <name evidence="9" type="ORF">G2W53_030213</name>
</gene>
<evidence type="ECO:0000259" key="8">
    <source>
        <dbReference type="PROSITE" id="PS51032"/>
    </source>
</evidence>
<dbReference type="InterPro" id="IPR016177">
    <property type="entry name" value="DNA-bd_dom_sf"/>
</dbReference>
<dbReference type="PRINTS" id="PR00367">
    <property type="entry name" value="ETHRSPELEMNT"/>
</dbReference>
<keyword evidence="5" id="KW-0539">Nucleus</keyword>
<feature type="signal peptide" evidence="7">
    <location>
        <begin position="1"/>
        <end position="22"/>
    </location>
</feature>
<accession>A0A834WGI2</accession>
<evidence type="ECO:0000256" key="2">
    <source>
        <dbReference type="ARBA" id="ARBA00023015"/>
    </source>
</evidence>
<feature type="region of interest" description="Disordered" evidence="6">
    <location>
        <begin position="261"/>
        <end position="297"/>
    </location>
</feature>
<protein>
    <submittedName>
        <fullName evidence="9">Pathogenesis-related genes transcriptional activator PTI6-like</fullName>
    </submittedName>
</protein>
<name>A0A834WGI2_9FABA</name>
<dbReference type="InterPro" id="IPR050913">
    <property type="entry name" value="AP2/ERF_ERF"/>
</dbReference>
<dbReference type="GO" id="GO:0005634">
    <property type="term" value="C:nucleus"/>
    <property type="evidence" value="ECO:0007669"/>
    <property type="project" value="UniProtKB-SubCell"/>
</dbReference>
<dbReference type="CDD" id="cd00018">
    <property type="entry name" value="AP2"/>
    <property type="match status" value="1"/>
</dbReference>
<keyword evidence="2" id="KW-0805">Transcription regulation</keyword>
<keyword evidence="7" id="KW-0732">Signal</keyword>
<dbReference type="PANTHER" id="PTHR31194:SF166">
    <property type="entry name" value="PATHOGENESIS-RELATED GENES TRANSCRIPTIONAL ACTIVATOR PTI6"/>
    <property type="match status" value="1"/>
</dbReference>
<dbReference type="PANTHER" id="PTHR31194">
    <property type="entry name" value="SHN SHINE , DNA BINDING / TRANSCRIPTION FACTOR"/>
    <property type="match status" value="1"/>
</dbReference>
<dbReference type="Pfam" id="PF00847">
    <property type="entry name" value="AP2"/>
    <property type="match status" value="1"/>
</dbReference>
<evidence type="ECO:0000256" key="7">
    <source>
        <dbReference type="SAM" id="SignalP"/>
    </source>
</evidence>
<dbReference type="EMBL" id="JAAIUW010000009">
    <property type="protein sequence ID" value="KAF7816244.1"/>
    <property type="molecule type" value="Genomic_DNA"/>
</dbReference>
<feature type="compositionally biased region" description="Polar residues" evidence="6">
    <location>
        <begin position="276"/>
        <end position="297"/>
    </location>
</feature>
<dbReference type="GO" id="GO:0003700">
    <property type="term" value="F:DNA-binding transcription factor activity"/>
    <property type="evidence" value="ECO:0007669"/>
    <property type="project" value="InterPro"/>
</dbReference>
<dbReference type="InterPro" id="IPR036955">
    <property type="entry name" value="AP2/ERF_dom_sf"/>
</dbReference>
<evidence type="ECO:0000313" key="10">
    <source>
        <dbReference type="Proteomes" id="UP000634136"/>
    </source>
</evidence>
<dbReference type="SMART" id="SM00380">
    <property type="entry name" value="AP2"/>
    <property type="match status" value="1"/>
</dbReference>